<name>A0A1B7NAZ4_9AGAM</name>
<dbReference type="Proteomes" id="UP000092154">
    <property type="component" value="Unassembled WGS sequence"/>
</dbReference>
<dbReference type="PROSITE" id="PS51257">
    <property type="entry name" value="PROKAR_LIPOPROTEIN"/>
    <property type="match status" value="1"/>
</dbReference>
<evidence type="ECO:0000313" key="3">
    <source>
        <dbReference type="Proteomes" id="UP000092154"/>
    </source>
</evidence>
<dbReference type="AlphaFoldDB" id="A0A1B7NAZ4"/>
<organism evidence="2 3">
    <name type="scientific">Rhizopogon vinicolor AM-OR11-026</name>
    <dbReference type="NCBI Taxonomy" id="1314800"/>
    <lineage>
        <taxon>Eukaryota</taxon>
        <taxon>Fungi</taxon>
        <taxon>Dikarya</taxon>
        <taxon>Basidiomycota</taxon>
        <taxon>Agaricomycotina</taxon>
        <taxon>Agaricomycetes</taxon>
        <taxon>Agaricomycetidae</taxon>
        <taxon>Boletales</taxon>
        <taxon>Suillineae</taxon>
        <taxon>Rhizopogonaceae</taxon>
        <taxon>Rhizopogon</taxon>
    </lineage>
</organism>
<evidence type="ECO:0000313" key="2">
    <source>
        <dbReference type="EMBL" id="OAX42057.1"/>
    </source>
</evidence>
<dbReference type="InParanoid" id="A0A1B7NAZ4"/>
<reference evidence="2 3" key="1">
    <citation type="submission" date="2016-06" db="EMBL/GenBank/DDBJ databases">
        <title>Comparative genomics of the ectomycorrhizal sister species Rhizopogon vinicolor and Rhizopogon vesiculosus (Basidiomycota: Boletales) reveals a divergence of the mating type B locus.</title>
        <authorList>
            <consortium name="DOE Joint Genome Institute"/>
            <person name="Mujic A.B."/>
            <person name="Kuo A."/>
            <person name="Tritt A."/>
            <person name="Lipzen A."/>
            <person name="Chen C."/>
            <person name="Johnson J."/>
            <person name="Sharma A."/>
            <person name="Barry K."/>
            <person name="Grigoriev I.V."/>
            <person name="Spatafora J.W."/>
        </authorList>
    </citation>
    <scope>NUCLEOTIDE SEQUENCE [LARGE SCALE GENOMIC DNA]</scope>
    <source>
        <strain evidence="2 3">AM-OR11-026</strain>
    </source>
</reference>
<feature type="transmembrane region" description="Helical" evidence="1">
    <location>
        <begin position="43"/>
        <end position="61"/>
    </location>
</feature>
<keyword evidence="1" id="KW-0812">Transmembrane</keyword>
<keyword evidence="3" id="KW-1185">Reference proteome</keyword>
<gene>
    <name evidence="2" type="ORF">K503DRAFT_767132</name>
</gene>
<evidence type="ECO:0000256" key="1">
    <source>
        <dbReference type="SAM" id="Phobius"/>
    </source>
</evidence>
<proteinExistence type="predicted"/>
<keyword evidence="1" id="KW-1133">Transmembrane helix</keyword>
<protein>
    <submittedName>
        <fullName evidence="2">Uncharacterized protein</fullName>
    </submittedName>
</protein>
<keyword evidence="1" id="KW-0472">Membrane</keyword>
<accession>A0A1B7NAZ4</accession>
<sequence>MRTSESCKSVFVLCISIFGASCTLQHSHSVRSSTTFTLIDNDLQCMMIGGLCVAHLIRLISKKKVRGQKLQAC</sequence>
<dbReference type="EMBL" id="KV448165">
    <property type="protein sequence ID" value="OAX42057.1"/>
    <property type="molecule type" value="Genomic_DNA"/>
</dbReference>